<sequence>MNVWHVVSAAALAVPPLLWTSIHALSQEARLWRPGTGKRTQVAGLGVRMYGLGETVVVLLAGLASSERFWGEKYDVIGQRARVVAIDPIGFGASIHHPALQETVDAGVHVDAVLEVLRTLDLHTQPVVFVGHSMGASLALRAGARHAPTRAVVAFDAPLYRSAEEANDRIRHMGWFEALLAQGPLAERVCQWMCHNRTVARGVAIAISPQIPVAVARDSVEHTWSGYIAGFDSLVRDSGWSDALVDLAARNVPVRLVDGEKDPVQVPGRAEELERAHPNITATRLPGGHRLPLSDPERCASIVSSVLSEYAISSEGDVRPYPLEV</sequence>
<evidence type="ECO:0000313" key="3">
    <source>
        <dbReference type="Proteomes" id="UP001060039"/>
    </source>
</evidence>
<dbReference type="Proteomes" id="UP001060039">
    <property type="component" value="Chromosome"/>
</dbReference>
<dbReference type="EMBL" id="CP101497">
    <property type="protein sequence ID" value="UTT61525.1"/>
    <property type="molecule type" value="Genomic_DNA"/>
</dbReference>
<accession>A0ABY5FTC7</accession>
<reference evidence="2" key="1">
    <citation type="submission" date="2022-07" db="EMBL/GenBank/DDBJ databases">
        <title>Taxonomic analysis of Microcella humidisoli nov. sp., isolated from riverside soil.</title>
        <authorList>
            <person name="Molina K.M."/>
            <person name="Kim S.B."/>
        </authorList>
    </citation>
    <scope>NUCLEOTIDE SEQUENCE</scope>
    <source>
        <strain evidence="2">MMS21-STM10</strain>
    </source>
</reference>
<dbReference type="PANTHER" id="PTHR43798:SF33">
    <property type="entry name" value="HYDROLASE, PUTATIVE (AFU_ORTHOLOGUE AFUA_2G14860)-RELATED"/>
    <property type="match status" value="1"/>
</dbReference>
<keyword evidence="2" id="KW-0378">Hydrolase</keyword>
<dbReference type="RefSeq" id="WP_255158483.1">
    <property type="nucleotide sequence ID" value="NZ_CP101497.1"/>
</dbReference>
<feature type="domain" description="AB hydrolase-1" evidence="1">
    <location>
        <begin position="57"/>
        <end position="301"/>
    </location>
</feature>
<gene>
    <name evidence="2" type="ORF">NNL39_07480</name>
</gene>
<dbReference type="InterPro" id="IPR029058">
    <property type="entry name" value="AB_hydrolase_fold"/>
</dbReference>
<dbReference type="InterPro" id="IPR000073">
    <property type="entry name" value="AB_hydrolase_1"/>
</dbReference>
<protein>
    <submittedName>
        <fullName evidence="2">Alpha/beta hydrolase</fullName>
    </submittedName>
</protein>
<dbReference type="PANTHER" id="PTHR43798">
    <property type="entry name" value="MONOACYLGLYCEROL LIPASE"/>
    <property type="match status" value="1"/>
</dbReference>
<name>A0ABY5FTC7_9MICO</name>
<dbReference type="Pfam" id="PF12697">
    <property type="entry name" value="Abhydrolase_6"/>
    <property type="match status" value="1"/>
</dbReference>
<dbReference type="GO" id="GO:0016787">
    <property type="term" value="F:hydrolase activity"/>
    <property type="evidence" value="ECO:0007669"/>
    <property type="project" value="UniProtKB-KW"/>
</dbReference>
<dbReference type="SUPFAM" id="SSF53474">
    <property type="entry name" value="alpha/beta-Hydrolases"/>
    <property type="match status" value="1"/>
</dbReference>
<dbReference type="Gene3D" id="3.40.50.1820">
    <property type="entry name" value="alpha/beta hydrolase"/>
    <property type="match status" value="1"/>
</dbReference>
<dbReference type="InterPro" id="IPR050266">
    <property type="entry name" value="AB_hydrolase_sf"/>
</dbReference>
<proteinExistence type="predicted"/>
<organism evidence="2 3">
    <name type="scientific">Microcella humidisoli</name>
    <dbReference type="NCBI Taxonomy" id="2963406"/>
    <lineage>
        <taxon>Bacteria</taxon>
        <taxon>Bacillati</taxon>
        <taxon>Actinomycetota</taxon>
        <taxon>Actinomycetes</taxon>
        <taxon>Micrococcales</taxon>
        <taxon>Microbacteriaceae</taxon>
        <taxon>Microcella</taxon>
    </lineage>
</organism>
<keyword evidence="3" id="KW-1185">Reference proteome</keyword>
<evidence type="ECO:0000313" key="2">
    <source>
        <dbReference type="EMBL" id="UTT61525.1"/>
    </source>
</evidence>
<evidence type="ECO:0000259" key="1">
    <source>
        <dbReference type="Pfam" id="PF12697"/>
    </source>
</evidence>